<feature type="region of interest" description="Disordered" evidence="6">
    <location>
        <begin position="83"/>
        <end position="108"/>
    </location>
</feature>
<dbReference type="InterPro" id="IPR050520">
    <property type="entry name" value="INO80/SWR1_helicase"/>
</dbReference>
<keyword evidence="3" id="KW-0378">Hydrolase</keyword>
<evidence type="ECO:0000313" key="7">
    <source>
        <dbReference type="EMBL" id="KYO42956.1"/>
    </source>
</evidence>
<dbReference type="GO" id="GO:0005524">
    <property type="term" value="F:ATP binding"/>
    <property type="evidence" value="ECO:0007669"/>
    <property type="project" value="UniProtKB-KW"/>
</dbReference>
<evidence type="ECO:0000256" key="1">
    <source>
        <dbReference type="ARBA" id="ARBA00004123"/>
    </source>
</evidence>
<feature type="compositionally biased region" description="Basic residues" evidence="6">
    <location>
        <begin position="622"/>
        <end position="631"/>
    </location>
</feature>
<keyword evidence="4" id="KW-0067">ATP-binding</keyword>
<feature type="coiled-coil region" evidence="5">
    <location>
        <begin position="136"/>
        <end position="163"/>
    </location>
</feature>
<dbReference type="Proteomes" id="UP000050525">
    <property type="component" value="Unassembled WGS sequence"/>
</dbReference>
<dbReference type="GO" id="GO:0006338">
    <property type="term" value="P:chromatin remodeling"/>
    <property type="evidence" value="ECO:0007669"/>
    <property type="project" value="TreeGrafter"/>
</dbReference>
<protein>
    <recommendedName>
        <fullName evidence="9">Nascent polypeptide-associated complex subunit alpha, muscle-specific form-like</fullName>
    </recommendedName>
</protein>
<dbReference type="STRING" id="8496.A0A151P1I0"/>
<organism evidence="7 8">
    <name type="scientific">Alligator mississippiensis</name>
    <name type="common">American alligator</name>
    <dbReference type="NCBI Taxonomy" id="8496"/>
    <lineage>
        <taxon>Eukaryota</taxon>
        <taxon>Metazoa</taxon>
        <taxon>Chordata</taxon>
        <taxon>Craniata</taxon>
        <taxon>Vertebrata</taxon>
        <taxon>Euteleostomi</taxon>
        <taxon>Archelosauria</taxon>
        <taxon>Archosauria</taxon>
        <taxon>Crocodylia</taxon>
        <taxon>Alligatoridae</taxon>
        <taxon>Alligatorinae</taxon>
        <taxon>Alligator</taxon>
    </lineage>
</organism>
<keyword evidence="8" id="KW-1185">Reference proteome</keyword>
<feature type="compositionally biased region" description="Basic and acidic residues" evidence="6">
    <location>
        <begin position="715"/>
        <end position="727"/>
    </location>
</feature>
<keyword evidence="2" id="KW-0547">Nucleotide-binding</keyword>
<evidence type="ECO:0000313" key="8">
    <source>
        <dbReference type="Proteomes" id="UP000050525"/>
    </source>
</evidence>
<feature type="compositionally biased region" description="Low complexity" evidence="6">
    <location>
        <begin position="273"/>
        <end position="296"/>
    </location>
</feature>
<evidence type="ECO:0008006" key="9">
    <source>
        <dbReference type="Google" id="ProtNLM"/>
    </source>
</evidence>
<feature type="region of interest" description="Disordered" evidence="6">
    <location>
        <begin position="182"/>
        <end position="867"/>
    </location>
</feature>
<dbReference type="GO" id="GO:0042393">
    <property type="term" value="F:histone binding"/>
    <property type="evidence" value="ECO:0007669"/>
    <property type="project" value="TreeGrafter"/>
</dbReference>
<feature type="compositionally biased region" description="Basic residues" evidence="6">
    <location>
        <begin position="828"/>
        <end position="842"/>
    </location>
</feature>
<keyword evidence="3" id="KW-0347">Helicase</keyword>
<dbReference type="EMBL" id="AKHW03001296">
    <property type="protein sequence ID" value="KYO42956.1"/>
    <property type="molecule type" value="Genomic_DNA"/>
</dbReference>
<evidence type="ECO:0000256" key="3">
    <source>
        <dbReference type="ARBA" id="ARBA00022806"/>
    </source>
</evidence>
<dbReference type="GO" id="GO:0003677">
    <property type="term" value="F:DNA binding"/>
    <property type="evidence" value="ECO:0007669"/>
    <property type="project" value="UniProtKB-KW"/>
</dbReference>
<dbReference type="GO" id="GO:0000812">
    <property type="term" value="C:Swr1 complex"/>
    <property type="evidence" value="ECO:0007669"/>
    <property type="project" value="TreeGrafter"/>
</dbReference>
<evidence type="ECO:0000256" key="4">
    <source>
        <dbReference type="ARBA" id="ARBA00022840"/>
    </source>
</evidence>
<dbReference type="PANTHER" id="PTHR45685">
    <property type="entry name" value="HELICASE SRCAP-RELATED"/>
    <property type="match status" value="1"/>
</dbReference>
<keyword evidence="5" id="KW-0175">Coiled coil</keyword>
<dbReference type="GO" id="GO:0016887">
    <property type="term" value="F:ATP hydrolysis activity"/>
    <property type="evidence" value="ECO:0007669"/>
    <property type="project" value="TreeGrafter"/>
</dbReference>
<feature type="compositionally biased region" description="Basic and acidic residues" evidence="6">
    <location>
        <begin position="344"/>
        <end position="364"/>
    </location>
</feature>
<feature type="compositionally biased region" description="Basic and acidic residues" evidence="6">
    <location>
        <begin position="94"/>
        <end position="108"/>
    </location>
</feature>
<name>A0A151P1I0_ALLMI</name>
<gene>
    <name evidence="7" type="ORF">Y1Q_0008896</name>
</gene>
<comment type="subcellular location">
    <subcellularLocation>
        <location evidence="1">Nucleus</location>
    </subcellularLocation>
</comment>
<dbReference type="SMART" id="SM00384">
    <property type="entry name" value="AT_hook"/>
    <property type="match status" value="3"/>
</dbReference>
<sequence>MAIEGGNFTTAYFKQQTIRDLFDMPLDEPVRKDGDMPAPTPEDEDDPVATKQTQILEQALCKAEDPEDIRAATQAKAEQVAELAEFNENIPLDADDRPPRDDDEEMSKAEQEIAALVEQLTPIERYAMNFLEASLEDVSREELKQAEEQVEAARKDIDQAKEEVVFKLPADEEAGCLGDEVAHAKKSKKAKTPARAGLERTGTRASERLRGSRLSLREAEDAAEAPPPRGPVLRPARGTRQEPEEAGEDDLPLVAQHTRSAAVRRDETRRATARAPGVADRTPQPRAAAAAAVTTTHRTEAPRPDLGSGDRAVRAMPADRAPRPAPPKPDPLGGGDRVLRLHPQRTDSTGDRGPKRLEPEKEGVRPVSPQLPVPETPLPREDVAPSCQAPEAAPEQAVMERCPASETPPDEAQGEPQEPEPPAPSVVASPCLLGEPEVQPAPSPPEAPTGPEHNGPPPLPPPDAAMEPQVPVEEPPGDPAPDTAATASSSGSPSPAKTPPRRRTSADVEIGQNHRGQDGPAAKVLRKLPGRLVTVVEEKELVRRRRRCHRSTPMAPSQPELPTGAVLSPSGSSAHSISEPELSPATKDPPQLRDLPARRRIELETRGGTHPTKPEEPTPPPPKRKRGRPPKNRSPEQAGKPSPPTQDPEPALRGKGSRAVSPRTKAESSEAESPLEKRRRGRPPKTPAGPPESPPKRKRGRPPKNPASPRPAPASDRDTSAEKESAAPKRRRKSPGVAAADTGSSSSSEDGEGAVGVAAPTRAQARAASSGDSSASEAPARSTRRRPGSLVPPLELDHPRRRPPPRPSEDDDGDSESSEPSGDERPRAKCRPRRRRPPPRRPPRADRVLRSARPVPAPGTRGRKPKT</sequence>
<feature type="region of interest" description="Disordered" evidence="6">
    <location>
        <begin position="26"/>
        <end position="50"/>
    </location>
</feature>
<feature type="compositionally biased region" description="Pro residues" evidence="6">
    <location>
        <begin position="439"/>
        <end position="463"/>
    </location>
</feature>
<feature type="compositionally biased region" description="Low complexity" evidence="6">
    <location>
        <begin position="736"/>
        <end position="748"/>
    </location>
</feature>
<dbReference type="PRINTS" id="PR00929">
    <property type="entry name" value="ATHOOK"/>
</dbReference>
<evidence type="ECO:0000256" key="5">
    <source>
        <dbReference type="SAM" id="Coils"/>
    </source>
</evidence>
<feature type="compositionally biased region" description="Low complexity" evidence="6">
    <location>
        <begin position="755"/>
        <end position="780"/>
    </location>
</feature>
<reference evidence="7 8" key="1">
    <citation type="journal article" date="2012" name="Genome Biol.">
        <title>Sequencing three crocodilian genomes to illuminate the evolution of archosaurs and amniotes.</title>
        <authorList>
            <person name="St John J.A."/>
            <person name="Braun E.L."/>
            <person name="Isberg S.R."/>
            <person name="Miles L.G."/>
            <person name="Chong A.Y."/>
            <person name="Gongora J."/>
            <person name="Dalzell P."/>
            <person name="Moran C."/>
            <person name="Bed'hom B."/>
            <person name="Abzhanov A."/>
            <person name="Burgess S.C."/>
            <person name="Cooksey A.M."/>
            <person name="Castoe T.A."/>
            <person name="Crawford N.G."/>
            <person name="Densmore L.D."/>
            <person name="Drew J.C."/>
            <person name="Edwards S.V."/>
            <person name="Faircloth B.C."/>
            <person name="Fujita M.K."/>
            <person name="Greenwold M.J."/>
            <person name="Hoffmann F.G."/>
            <person name="Howard J.M."/>
            <person name="Iguchi T."/>
            <person name="Janes D.E."/>
            <person name="Khan S.Y."/>
            <person name="Kohno S."/>
            <person name="de Koning A.J."/>
            <person name="Lance S.L."/>
            <person name="McCarthy F.M."/>
            <person name="McCormack J.E."/>
            <person name="Merchant M.E."/>
            <person name="Peterson D.G."/>
            <person name="Pollock D.D."/>
            <person name="Pourmand N."/>
            <person name="Raney B.J."/>
            <person name="Roessler K.A."/>
            <person name="Sanford J.R."/>
            <person name="Sawyer R.H."/>
            <person name="Schmidt C.J."/>
            <person name="Triplett E.W."/>
            <person name="Tuberville T.D."/>
            <person name="Venegas-Anaya M."/>
            <person name="Howard J.T."/>
            <person name="Jarvis E.D."/>
            <person name="Guillette L.J.Jr."/>
            <person name="Glenn T.C."/>
            <person name="Green R.E."/>
            <person name="Ray D.A."/>
        </authorList>
    </citation>
    <scope>NUCLEOTIDE SEQUENCE [LARGE SCALE GENOMIC DNA]</scope>
    <source>
        <strain evidence="7">KSC_2009_1</strain>
    </source>
</reference>
<proteinExistence type="predicted"/>
<dbReference type="AlphaFoldDB" id="A0A151P1I0"/>
<dbReference type="GO" id="GO:0004386">
    <property type="term" value="F:helicase activity"/>
    <property type="evidence" value="ECO:0007669"/>
    <property type="project" value="UniProtKB-KW"/>
</dbReference>
<feature type="compositionally biased region" description="Low complexity" evidence="6">
    <location>
        <begin position="425"/>
        <end position="438"/>
    </location>
</feature>
<dbReference type="InterPro" id="IPR017956">
    <property type="entry name" value="AT_hook_DNA-bd_motif"/>
</dbReference>
<feature type="compositionally biased region" description="Basic and acidic residues" evidence="6">
    <location>
        <begin position="595"/>
        <end position="616"/>
    </location>
</feature>
<evidence type="ECO:0000256" key="2">
    <source>
        <dbReference type="ARBA" id="ARBA00022741"/>
    </source>
</evidence>
<feature type="compositionally biased region" description="Pro residues" evidence="6">
    <location>
        <begin position="684"/>
        <end position="693"/>
    </location>
</feature>
<feature type="compositionally biased region" description="Pro residues" evidence="6">
    <location>
        <begin position="703"/>
        <end position="712"/>
    </location>
</feature>
<dbReference type="PANTHER" id="PTHR45685:SF1">
    <property type="entry name" value="HELICASE SRCAP"/>
    <property type="match status" value="1"/>
</dbReference>
<feature type="compositionally biased region" description="Basic and acidic residues" evidence="6">
    <location>
        <begin position="197"/>
        <end position="220"/>
    </location>
</feature>
<evidence type="ECO:0000256" key="6">
    <source>
        <dbReference type="SAM" id="MobiDB-lite"/>
    </source>
</evidence>
<comment type="caution">
    <text evidence="7">The sequence shown here is derived from an EMBL/GenBank/DDBJ whole genome shotgun (WGS) entry which is preliminary data.</text>
</comment>
<feature type="compositionally biased region" description="Low complexity" evidence="6">
    <location>
        <begin position="480"/>
        <end position="495"/>
    </location>
</feature>
<accession>A0A151P1I0</accession>